<feature type="domain" description="CENP-V/GFA" evidence="4">
    <location>
        <begin position="10"/>
        <end position="126"/>
    </location>
</feature>
<evidence type="ECO:0000259" key="4">
    <source>
        <dbReference type="PROSITE" id="PS51891"/>
    </source>
</evidence>
<comment type="similarity">
    <text evidence="1">Belongs to the Gfa family.</text>
</comment>
<dbReference type="GO" id="GO:0046872">
    <property type="term" value="F:metal ion binding"/>
    <property type="evidence" value="ECO:0007669"/>
    <property type="project" value="UniProtKB-KW"/>
</dbReference>
<keyword evidence="6" id="KW-1185">Reference proteome</keyword>
<evidence type="ECO:0000313" key="5">
    <source>
        <dbReference type="EMBL" id="KAK0716179.1"/>
    </source>
</evidence>
<accession>A0AA40DTX7</accession>
<proteinExistence type="inferred from homology"/>
<gene>
    <name evidence="5" type="ORF">B0H67DRAFT_582538</name>
</gene>
<evidence type="ECO:0000313" key="6">
    <source>
        <dbReference type="Proteomes" id="UP001172102"/>
    </source>
</evidence>
<evidence type="ECO:0000256" key="2">
    <source>
        <dbReference type="ARBA" id="ARBA00022723"/>
    </source>
</evidence>
<dbReference type="Gene3D" id="2.170.150.70">
    <property type="match status" value="2"/>
</dbReference>
<reference evidence="5" key="1">
    <citation type="submission" date="2023-06" db="EMBL/GenBank/DDBJ databases">
        <title>Genome-scale phylogeny and comparative genomics of the fungal order Sordariales.</title>
        <authorList>
            <consortium name="Lawrence Berkeley National Laboratory"/>
            <person name="Hensen N."/>
            <person name="Bonometti L."/>
            <person name="Westerberg I."/>
            <person name="Brannstrom I.O."/>
            <person name="Guillou S."/>
            <person name="Cros-Aarteil S."/>
            <person name="Calhoun S."/>
            <person name="Haridas S."/>
            <person name="Kuo A."/>
            <person name="Mondo S."/>
            <person name="Pangilinan J."/>
            <person name="Riley R."/>
            <person name="Labutti K."/>
            <person name="Andreopoulos B."/>
            <person name="Lipzen A."/>
            <person name="Chen C."/>
            <person name="Yanf M."/>
            <person name="Daum C."/>
            <person name="Ng V."/>
            <person name="Clum A."/>
            <person name="Steindorff A."/>
            <person name="Ohm R."/>
            <person name="Martin F."/>
            <person name="Silar P."/>
            <person name="Natvig D."/>
            <person name="Lalanne C."/>
            <person name="Gautier V."/>
            <person name="Ament-Velasquez S.L."/>
            <person name="Kruys A."/>
            <person name="Hutchinson M.I."/>
            <person name="Powell A.J."/>
            <person name="Barry K."/>
            <person name="Miller A.N."/>
            <person name="Grigoriev I.V."/>
            <person name="Debuchy R."/>
            <person name="Gladieux P."/>
            <person name="Thoren M.H."/>
            <person name="Johannesson H."/>
        </authorList>
    </citation>
    <scope>NUCLEOTIDE SEQUENCE</scope>
    <source>
        <strain evidence="5">SMH4607-1</strain>
    </source>
</reference>
<dbReference type="AlphaFoldDB" id="A0AA40DTX7"/>
<dbReference type="InterPro" id="IPR052355">
    <property type="entry name" value="CENP-V-like"/>
</dbReference>
<dbReference type="PROSITE" id="PS51891">
    <property type="entry name" value="CENP_V_GFA"/>
    <property type="match status" value="2"/>
</dbReference>
<dbReference type="EMBL" id="JAUKUA010000004">
    <property type="protein sequence ID" value="KAK0716179.1"/>
    <property type="molecule type" value="Genomic_DNA"/>
</dbReference>
<dbReference type="PANTHER" id="PTHR28620:SF1">
    <property type="entry name" value="CENP-V_GFA DOMAIN-CONTAINING PROTEIN"/>
    <property type="match status" value="1"/>
</dbReference>
<dbReference type="InterPro" id="IPR011057">
    <property type="entry name" value="Mss4-like_sf"/>
</dbReference>
<name>A0AA40DTX7_9PEZI</name>
<dbReference type="Proteomes" id="UP001172102">
    <property type="component" value="Unassembled WGS sequence"/>
</dbReference>
<comment type="caution">
    <text evidence="5">The sequence shown here is derived from an EMBL/GenBank/DDBJ whole genome shotgun (WGS) entry which is preliminary data.</text>
</comment>
<keyword evidence="3" id="KW-0862">Zinc</keyword>
<keyword evidence="2" id="KW-0479">Metal-binding</keyword>
<dbReference type="PANTHER" id="PTHR28620">
    <property type="entry name" value="CENTROMERE PROTEIN V"/>
    <property type="match status" value="1"/>
</dbReference>
<organism evidence="5 6">
    <name type="scientific">Lasiosphaeris hirsuta</name>
    <dbReference type="NCBI Taxonomy" id="260670"/>
    <lineage>
        <taxon>Eukaryota</taxon>
        <taxon>Fungi</taxon>
        <taxon>Dikarya</taxon>
        <taxon>Ascomycota</taxon>
        <taxon>Pezizomycotina</taxon>
        <taxon>Sordariomycetes</taxon>
        <taxon>Sordariomycetidae</taxon>
        <taxon>Sordariales</taxon>
        <taxon>Lasiosphaeriaceae</taxon>
        <taxon>Lasiosphaeris</taxon>
    </lineage>
</organism>
<dbReference type="Pfam" id="PF04828">
    <property type="entry name" value="GFA"/>
    <property type="match status" value="2"/>
</dbReference>
<dbReference type="SUPFAM" id="SSF51316">
    <property type="entry name" value="Mss4-like"/>
    <property type="match status" value="2"/>
</dbReference>
<dbReference type="GO" id="GO:0016846">
    <property type="term" value="F:carbon-sulfur lyase activity"/>
    <property type="evidence" value="ECO:0007669"/>
    <property type="project" value="InterPro"/>
</dbReference>
<evidence type="ECO:0000256" key="3">
    <source>
        <dbReference type="ARBA" id="ARBA00022833"/>
    </source>
</evidence>
<feature type="domain" description="CENP-V/GFA" evidence="4">
    <location>
        <begin position="149"/>
        <end position="292"/>
    </location>
</feature>
<sequence length="292" mass="31862">MADTEQLKTYRGNCHCGNFVYEIDVPEIKSAAECNCSICSKKAYLWVYPPPSSDLRIVKGDDNTLTSYSFGTGFASHKFCPKCATPVLCSAPSAPPGRQLSLNARAMQGVNPWDLELTPVDGAGWGGTYQPPKYTGPEPSADIEKAEIYNGSCHCGAVTLALKSAPLDKECPGSVSECSCSICSRNGYIWVFPKREQIVVQGRENLGTYQFAAGVVVKTFCKTCGVNVTNEAAELNEKQLAALQDFMREFHAGQKLQCGLNLRVLNDYNVKDIKEPSRSTFTANIEPLYVNP</sequence>
<protein>
    <submittedName>
        <fullName evidence="5">Glutathione-dependent formaldehyde-activating enzyme</fullName>
    </submittedName>
</protein>
<dbReference type="InterPro" id="IPR006913">
    <property type="entry name" value="CENP-V/GFA"/>
</dbReference>
<evidence type="ECO:0000256" key="1">
    <source>
        <dbReference type="ARBA" id="ARBA00005495"/>
    </source>
</evidence>